<proteinExistence type="predicted"/>
<evidence type="ECO:0000313" key="2">
    <source>
        <dbReference type="Proteomes" id="UP001523262"/>
    </source>
</evidence>
<evidence type="ECO:0008006" key="3">
    <source>
        <dbReference type="Google" id="ProtNLM"/>
    </source>
</evidence>
<gene>
    <name evidence="1" type="ORF">NDK43_14070</name>
</gene>
<dbReference type="SUPFAM" id="SSF53187">
    <property type="entry name" value="Zn-dependent exopeptidases"/>
    <property type="match status" value="1"/>
</dbReference>
<reference evidence="1 2" key="1">
    <citation type="submission" date="2022-06" db="EMBL/GenBank/DDBJ databases">
        <authorList>
            <person name="Jeon C.O."/>
        </authorList>
    </citation>
    <scope>NUCLEOTIDE SEQUENCE [LARGE SCALE GENOMIC DNA]</scope>
    <source>
        <strain evidence="1 2">KCTC 13943</strain>
    </source>
</reference>
<dbReference type="Gene3D" id="3.40.630.10">
    <property type="entry name" value="Zn peptidases"/>
    <property type="match status" value="1"/>
</dbReference>
<evidence type="ECO:0000313" key="1">
    <source>
        <dbReference type="EMBL" id="MCM2533319.1"/>
    </source>
</evidence>
<comment type="caution">
    <text evidence="1">The sequence shown here is derived from an EMBL/GenBank/DDBJ whole genome shotgun (WGS) entry which is preliminary data.</text>
</comment>
<dbReference type="Proteomes" id="UP001523262">
    <property type="component" value="Unassembled WGS sequence"/>
</dbReference>
<dbReference type="EMBL" id="JAMQCR010000001">
    <property type="protein sequence ID" value="MCM2533319.1"/>
    <property type="molecule type" value="Genomic_DNA"/>
</dbReference>
<name>A0ABT0WCS0_9BACI</name>
<sequence>MQAVTISKERLKIHIDSLGEIGKTIDNGVQRLALTQEDREATLLVSEWMREAGLTVSHDHFGNLIGRKEGGIQTSLR</sequence>
<accession>A0ABT0WCS0</accession>
<organism evidence="1 2">
    <name type="scientific">Neobacillus pocheonensis</name>
    <dbReference type="NCBI Taxonomy" id="363869"/>
    <lineage>
        <taxon>Bacteria</taxon>
        <taxon>Bacillati</taxon>
        <taxon>Bacillota</taxon>
        <taxon>Bacilli</taxon>
        <taxon>Bacillales</taxon>
        <taxon>Bacillaceae</taxon>
        <taxon>Neobacillus</taxon>
    </lineage>
</organism>
<protein>
    <recommendedName>
        <fullName evidence="3">Zn-dependent hydrolase</fullName>
    </recommendedName>
</protein>
<keyword evidence="2" id="KW-1185">Reference proteome</keyword>